<dbReference type="Proteomes" id="UP000593575">
    <property type="component" value="Unassembled WGS sequence"/>
</dbReference>
<dbReference type="EMBL" id="JABFAE010000008">
    <property type="protein sequence ID" value="MBA0834319.1"/>
    <property type="molecule type" value="Genomic_DNA"/>
</dbReference>
<keyword evidence="1" id="KW-0472">Membrane</keyword>
<evidence type="ECO:0000313" key="2">
    <source>
        <dbReference type="EMBL" id="MBA0834319.1"/>
    </source>
</evidence>
<keyword evidence="3" id="KW-1185">Reference proteome</keyword>
<name>A0A7J9JIT3_9ROSI</name>
<sequence length="38" mass="4342">MVSCSRIFRAFSQIYGKIPSGMFSIFLFSICWLLASFS</sequence>
<protein>
    <submittedName>
        <fullName evidence="2">Uncharacterized protein</fullName>
    </submittedName>
</protein>
<evidence type="ECO:0000313" key="3">
    <source>
        <dbReference type="Proteomes" id="UP000593575"/>
    </source>
</evidence>
<accession>A0A7J9JIT3</accession>
<organism evidence="2 3">
    <name type="scientific">Gossypium armourianum</name>
    <dbReference type="NCBI Taxonomy" id="34283"/>
    <lineage>
        <taxon>Eukaryota</taxon>
        <taxon>Viridiplantae</taxon>
        <taxon>Streptophyta</taxon>
        <taxon>Embryophyta</taxon>
        <taxon>Tracheophyta</taxon>
        <taxon>Spermatophyta</taxon>
        <taxon>Magnoliopsida</taxon>
        <taxon>eudicotyledons</taxon>
        <taxon>Gunneridae</taxon>
        <taxon>Pentapetalae</taxon>
        <taxon>rosids</taxon>
        <taxon>malvids</taxon>
        <taxon>Malvales</taxon>
        <taxon>Malvaceae</taxon>
        <taxon>Malvoideae</taxon>
        <taxon>Gossypium</taxon>
    </lineage>
</organism>
<dbReference type="AlphaFoldDB" id="A0A7J9JIT3"/>
<gene>
    <name evidence="2" type="ORF">Goarm_006684</name>
</gene>
<reference evidence="2 3" key="1">
    <citation type="journal article" date="2019" name="Genome Biol. Evol.">
        <title>Insights into the evolution of the New World diploid cottons (Gossypium, subgenus Houzingenia) based on genome sequencing.</title>
        <authorList>
            <person name="Grover C.E."/>
            <person name="Arick M.A. 2nd"/>
            <person name="Thrash A."/>
            <person name="Conover J.L."/>
            <person name="Sanders W.S."/>
            <person name="Peterson D.G."/>
            <person name="Frelichowski J.E."/>
            <person name="Scheffler J.A."/>
            <person name="Scheffler B.E."/>
            <person name="Wendel J.F."/>
        </authorList>
    </citation>
    <scope>NUCLEOTIDE SEQUENCE [LARGE SCALE GENOMIC DNA]</scope>
    <source>
        <strain evidence="2">6</strain>
        <tissue evidence="2">Leaf</tissue>
    </source>
</reference>
<evidence type="ECO:0000256" key="1">
    <source>
        <dbReference type="SAM" id="Phobius"/>
    </source>
</evidence>
<proteinExistence type="predicted"/>
<feature type="transmembrane region" description="Helical" evidence="1">
    <location>
        <begin position="21"/>
        <end position="37"/>
    </location>
</feature>
<keyword evidence="1" id="KW-1133">Transmembrane helix</keyword>
<comment type="caution">
    <text evidence="2">The sequence shown here is derived from an EMBL/GenBank/DDBJ whole genome shotgun (WGS) entry which is preliminary data.</text>
</comment>
<feature type="non-terminal residue" evidence="2">
    <location>
        <position position="38"/>
    </location>
</feature>
<keyword evidence="1" id="KW-0812">Transmembrane</keyword>